<evidence type="ECO:0000256" key="2">
    <source>
        <dbReference type="ARBA" id="ARBA00006656"/>
    </source>
</evidence>
<dbReference type="Proteomes" id="UP000472263">
    <property type="component" value="Chromosome 15"/>
</dbReference>
<evidence type="ECO:0000256" key="7">
    <source>
        <dbReference type="ARBA" id="ARBA00023030"/>
    </source>
</evidence>
<dbReference type="GO" id="GO:0005125">
    <property type="term" value="F:cytokine activity"/>
    <property type="evidence" value="ECO:0007669"/>
    <property type="project" value="UniProtKB-KW"/>
</dbReference>
<accession>A0A667YJY3</accession>
<dbReference type="PANTHER" id="PTHR11848">
    <property type="entry name" value="TGF-BETA FAMILY"/>
    <property type="match status" value="1"/>
</dbReference>
<evidence type="ECO:0000313" key="17">
    <source>
        <dbReference type="Proteomes" id="UP000472263"/>
    </source>
</evidence>
<dbReference type="PROSITE" id="PS00250">
    <property type="entry name" value="TGF_BETA_1"/>
    <property type="match status" value="1"/>
</dbReference>
<evidence type="ECO:0000256" key="8">
    <source>
        <dbReference type="ARBA" id="ARBA00023157"/>
    </source>
</evidence>
<evidence type="ECO:0000256" key="14">
    <source>
        <dbReference type="SAM" id="SignalP"/>
    </source>
</evidence>
<evidence type="ECO:0000256" key="13">
    <source>
        <dbReference type="SAM" id="MobiDB-lite"/>
    </source>
</evidence>
<feature type="region of interest" description="Disordered" evidence="13">
    <location>
        <begin position="325"/>
        <end position="419"/>
    </location>
</feature>
<dbReference type="PANTHER" id="PTHR11848:SF145">
    <property type="entry name" value="GROWTH_DIFFERENTIATION FACTOR 10"/>
    <property type="match status" value="1"/>
</dbReference>
<keyword evidence="3" id="KW-0202">Cytokine</keyword>
<dbReference type="InterPro" id="IPR017948">
    <property type="entry name" value="TGFb_CS"/>
</dbReference>
<evidence type="ECO:0000256" key="1">
    <source>
        <dbReference type="ARBA" id="ARBA00004613"/>
    </source>
</evidence>
<dbReference type="GO" id="GO:0005615">
    <property type="term" value="C:extracellular space"/>
    <property type="evidence" value="ECO:0007669"/>
    <property type="project" value="UniProtKB-KW"/>
</dbReference>
<feature type="chain" id="PRO_5025444367" description="Growth/differentiation factor 10" evidence="14">
    <location>
        <begin position="26"/>
        <end position="546"/>
    </location>
</feature>
<keyword evidence="4" id="KW-0964">Secreted</keyword>
<feature type="compositionally biased region" description="Basic and acidic residues" evidence="13">
    <location>
        <begin position="394"/>
        <end position="403"/>
    </location>
</feature>
<dbReference type="AlphaFoldDB" id="A0A667YJY3"/>
<protein>
    <recommendedName>
        <fullName evidence="10">Growth/differentiation factor 10</fullName>
    </recommendedName>
    <alternativeName>
        <fullName evidence="11">Bone morphogenetic protein 3B</fullName>
    </alternativeName>
</protein>
<dbReference type="FunFam" id="2.10.90.10:FF:000008">
    <property type="entry name" value="Bone morphogenetic protein 3"/>
    <property type="match status" value="1"/>
</dbReference>
<name>A0A667YJY3_9TELE</name>
<proteinExistence type="inferred from homology"/>
<keyword evidence="7 12" id="KW-0339">Growth factor</keyword>
<dbReference type="Pfam" id="PF00019">
    <property type="entry name" value="TGF_beta"/>
    <property type="match status" value="1"/>
</dbReference>
<dbReference type="FunCoup" id="A0A667YJY3">
    <property type="interactions" value="451"/>
</dbReference>
<evidence type="ECO:0000256" key="11">
    <source>
        <dbReference type="ARBA" id="ARBA00042879"/>
    </source>
</evidence>
<dbReference type="GO" id="GO:0008083">
    <property type="term" value="F:growth factor activity"/>
    <property type="evidence" value="ECO:0007669"/>
    <property type="project" value="UniProtKB-KW"/>
</dbReference>
<dbReference type="SMART" id="SM00204">
    <property type="entry name" value="TGFB"/>
    <property type="match status" value="1"/>
</dbReference>
<dbReference type="InterPro" id="IPR015615">
    <property type="entry name" value="TGF-beta-rel"/>
</dbReference>
<evidence type="ECO:0000256" key="6">
    <source>
        <dbReference type="ARBA" id="ARBA00022729"/>
    </source>
</evidence>
<evidence type="ECO:0000256" key="5">
    <source>
        <dbReference type="ARBA" id="ARBA00022685"/>
    </source>
</evidence>
<feature type="region of interest" description="Disordered" evidence="13">
    <location>
        <begin position="289"/>
        <end position="308"/>
    </location>
</feature>
<dbReference type="Gene3D" id="2.10.90.10">
    <property type="entry name" value="Cystine-knot cytokines"/>
    <property type="match status" value="1"/>
</dbReference>
<dbReference type="Ensembl" id="ENSMMDT00005027194.1">
    <property type="protein sequence ID" value="ENSMMDP00005026638.1"/>
    <property type="gene ID" value="ENSMMDG00005012713.1"/>
</dbReference>
<evidence type="ECO:0000313" key="16">
    <source>
        <dbReference type="Ensembl" id="ENSMMDP00005026638.1"/>
    </source>
</evidence>
<reference evidence="16" key="1">
    <citation type="submission" date="2019-06" db="EMBL/GenBank/DDBJ databases">
        <authorList>
            <consortium name="Wellcome Sanger Institute Data Sharing"/>
        </authorList>
    </citation>
    <scope>NUCLEOTIDE SEQUENCE [LARGE SCALE GENOMIC DNA]</scope>
</reference>
<dbReference type="InParanoid" id="A0A667YJY3"/>
<dbReference type="SUPFAM" id="SSF57501">
    <property type="entry name" value="Cystine-knot cytokines"/>
    <property type="match status" value="1"/>
</dbReference>
<keyword evidence="8" id="KW-1015">Disulfide bond</keyword>
<feature type="signal peptide" evidence="14">
    <location>
        <begin position="1"/>
        <end position="25"/>
    </location>
</feature>
<comment type="subcellular location">
    <subcellularLocation>
        <location evidence="1">Secreted</location>
    </subcellularLocation>
</comment>
<feature type="region of interest" description="Disordered" evidence="13">
    <location>
        <begin position="250"/>
        <end position="280"/>
    </location>
</feature>
<organism evidence="16 17">
    <name type="scientific">Myripristis murdjan</name>
    <name type="common">pinecone soldierfish</name>
    <dbReference type="NCBI Taxonomy" id="586833"/>
    <lineage>
        <taxon>Eukaryota</taxon>
        <taxon>Metazoa</taxon>
        <taxon>Chordata</taxon>
        <taxon>Craniata</taxon>
        <taxon>Vertebrata</taxon>
        <taxon>Euteleostomi</taxon>
        <taxon>Actinopterygii</taxon>
        <taxon>Neopterygii</taxon>
        <taxon>Teleostei</taxon>
        <taxon>Neoteleostei</taxon>
        <taxon>Acanthomorphata</taxon>
        <taxon>Holocentriformes</taxon>
        <taxon>Holocentridae</taxon>
        <taxon>Myripristis</taxon>
    </lineage>
</organism>
<evidence type="ECO:0000256" key="12">
    <source>
        <dbReference type="RuleBase" id="RU000354"/>
    </source>
</evidence>
<feature type="compositionally biased region" description="Basic and acidic residues" evidence="13">
    <location>
        <begin position="349"/>
        <end position="364"/>
    </location>
</feature>
<dbReference type="OrthoDB" id="5987191at2759"/>
<dbReference type="PROSITE" id="PS51362">
    <property type="entry name" value="TGF_BETA_2"/>
    <property type="match status" value="1"/>
</dbReference>
<dbReference type="InterPro" id="IPR029034">
    <property type="entry name" value="Cystine-knot_cytokine"/>
</dbReference>
<keyword evidence="17" id="KW-1185">Reference proteome</keyword>
<reference evidence="16" key="2">
    <citation type="submission" date="2025-08" db="UniProtKB">
        <authorList>
            <consortium name="Ensembl"/>
        </authorList>
    </citation>
    <scope>IDENTIFICATION</scope>
</reference>
<feature type="domain" description="TGF-beta family profile" evidence="15">
    <location>
        <begin position="431"/>
        <end position="546"/>
    </location>
</feature>
<reference evidence="16" key="3">
    <citation type="submission" date="2025-09" db="UniProtKB">
        <authorList>
            <consortium name="Ensembl"/>
        </authorList>
    </citation>
    <scope>IDENTIFICATION</scope>
</reference>
<gene>
    <name evidence="16" type="primary">GDF10</name>
</gene>
<evidence type="ECO:0000259" key="15">
    <source>
        <dbReference type="PROSITE" id="PS51362"/>
    </source>
</evidence>
<evidence type="ECO:0000256" key="3">
    <source>
        <dbReference type="ARBA" id="ARBA00022514"/>
    </source>
</evidence>
<comment type="similarity">
    <text evidence="2 12">Belongs to the TGF-beta family.</text>
</comment>
<evidence type="ECO:0000256" key="4">
    <source>
        <dbReference type="ARBA" id="ARBA00022525"/>
    </source>
</evidence>
<keyword evidence="6 14" id="KW-0732">Signal</keyword>
<dbReference type="GeneTree" id="ENSGT00940000157214"/>
<evidence type="ECO:0000256" key="9">
    <source>
        <dbReference type="ARBA" id="ARBA00023180"/>
    </source>
</evidence>
<dbReference type="InterPro" id="IPR001839">
    <property type="entry name" value="TGF-b_C"/>
</dbReference>
<keyword evidence="9" id="KW-0325">Glycoprotein</keyword>
<dbReference type="GO" id="GO:0045669">
    <property type="term" value="P:positive regulation of osteoblast differentiation"/>
    <property type="evidence" value="ECO:0007669"/>
    <property type="project" value="TreeGrafter"/>
</dbReference>
<evidence type="ECO:0000256" key="10">
    <source>
        <dbReference type="ARBA" id="ARBA00040122"/>
    </source>
</evidence>
<sequence length="546" mass="61268">MAAVTVFSSHLFLLVLNCYLAAASGRILKTGSRSAQDSGFLQSPSDHFSEDSDQDIVSQHMFKLYEKYNREHRLREGNTVRGFKASQDSTGHRIVYHLNLTSLQDSEVILSATFHFLLDRHPRHKAWFCKRFKSPSCRSQPIQASPSISLLLHSVSSRSGISPGSTGSFLGNMTFHPHRRGVWQMKDVTQAIKKAREKGNLLVSVELNLGQQYQRTPEEELPAGSLPYLLLYANDQALAEPNSVAASLQRYDPFPEGGETSHSSHSSHRLHNPNYSPELKGRVRREATLLSDPIQNNELPEVDYRPNGYRKDDLWESTWYLTLKPKSKSGGMEKKKKSQEDDSVAQSRGVHDRDEAQVPKDGERTSQVLQPEGTSVKKPSDKDSRTLAAGDGQGGERRNEGRDGKKHKGRDGGMKPLSPFLSFDERTMRKARRRQWGDTQNRGCSRRNLRVDFADIGWSEWVIAPKAFDAFYCAGTCGFPMPKVMRPSNHATIQSIVRAVGIIPGVPEPCCVPEKMSPLAVLYQDEVRNLVLKVYPNMSVQSCSCR</sequence>
<keyword evidence="5" id="KW-0165">Cleavage on pair of basic residues</keyword>